<feature type="region of interest" description="Disordered" evidence="1">
    <location>
        <begin position="1"/>
        <end position="32"/>
    </location>
</feature>
<feature type="compositionally biased region" description="Basic and acidic residues" evidence="1">
    <location>
        <begin position="1"/>
        <end position="15"/>
    </location>
</feature>
<name>A0A6J6Y2J5_9ZZZZ</name>
<accession>A0A6J6Y2J5</accession>
<sequence>MDKTLSRDQFAKGVEEGWVTPPQKVGRLGTPLCQKTESRSIDVLTEDRGE</sequence>
<protein>
    <submittedName>
        <fullName evidence="2">Unannotated protein</fullName>
    </submittedName>
</protein>
<dbReference type="AlphaFoldDB" id="A0A6J6Y2J5"/>
<proteinExistence type="predicted"/>
<evidence type="ECO:0000313" key="2">
    <source>
        <dbReference type="EMBL" id="CAB4801738.1"/>
    </source>
</evidence>
<dbReference type="EMBL" id="CAFAAG010000135">
    <property type="protein sequence ID" value="CAB4801738.1"/>
    <property type="molecule type" value="Genomic_DNA"/>
</dbReference>
<reference evidence="2" key="1">
    <citation type="submission" date="2020-05" db="EMBL/GenBank/DDBJ databases">
        <authorList>
            <person name="Chiriac C."/>
            <person name="Salcher M."/>
            <person name="Ghai R."/>
            <person name="Kavagutti S V."/>
        </authorList>
    </citation>
    <scope>NUCLEOTIDE SEQUENCE</scope>
</reference>
<organism evidence="2">
    <name type="scientific">freshwater metagenome</name>
    <dbReference type="NCBI Taxonomy" id="449393"/>
    <lineage>
        <taxon>unclassified sequences</taxon>
        <taxon>metagenomes</taxon>
        <taxon>ecological metagenomes</taxon>
    </lineage>
</organism>
<gene>
    <name evidence="2" type="ORF">UFOPK2975_01291</name>
</gene>
<evidence type="ECO:0000256" key="1">
    <source>
        <dbReference type="SAM" id="MobiDB-lite"/>
    </source>
</evidence>